<dbReference type="GO" id="GO:0015095">
    <property type="term" value="F:magnesium ion transmembrane transporter activity"/>
    <property type="evidence" value="ECO:0007669"/>
    <property type="project" value="TreeGrafter"/>
</dbReference>
<keyword evidence="6" id="KW-1133">Transmembrane helix</keyword>
<evidence type="ECO:0000256" key="4">
    <source>
        <dbReference type="ARBA" id="ARBA00022692"/>
    </source>
</evidence>
<evidence type="ECO:0000256" key="5">
    <source>
        <dbReference type="ARBA" id="ARBA00022842"/>
    </source>
</evidence>
<dbReference type="GO" id="GO:0016020">
    <property type="term" value="C:membrane"/>
    <property type="evidence" value="ECO:0007669"/>
    <property type="project" value="UniProtKB-SubCell"/>
</dbReference>
<dbReference type="AlphaFoldDB" id="A0A8T0S669"/>
<dbReference type="FunFam" id="2.40.128.330:FF:000001">
    <property type="entry name" value="Magnesium transporter MRS2-1"/>
    <property type="match status" value="1"/>
</dbReference>
<evidence type="ECO:0000256" key="7">
    <source>
        <dbReference type="ARBA" id="ARBA00023065"/>
    </source>
</evidence>
<dbReference type="Gene3D" id="2.40.128.330">
    <property type="match status" value="1"/>
</dbReference>
<sequence length="321" mass="35045">MRPHATGTGGGGVGRRKAGAAAAAASREWMVVPASGSARVEEAGKHAVMARTGLPARDLRVLDPLLSYPSTILGRERAIVVNLERVKAVITAAEVLLPNSKDPAFARFVRDLQTRVLASSSDQAADLTDMEGESSAVASPFPVPNSSKGHELEMTKKSTTVVPEMTSSTSMPNLAAAKDGNAKVLPFEFRALEVCLESACRSLEEETSTLEQEAYPALDELTSKISTLNLERVRQIKSRLVAISGRVQKISLLNKKSVRLHLELRLMIHLRLRRTGMKIIEVSQMEAMVALLVISLTLKNWRCFLRHTLCRLMAHLTSCRI</sequence>
<proteinExistence type="inferred from homology"/>
<evidence type="ECO:0000256" key="2">
    <source>
        <dbReference type="ARBA" id="ARBA00007535"/>
    </source>
</evidence>
<keyword evidence="4" id="KW-0812">Transmembrane</keyword>
<comment type="caution">
    <text evidence="10">The sequence shown here is derived from an EMBL/GenBank/DDBJ whole genome shotgun (WGS) entry which is preliminary data.</text>
</comment>
<dbReference type="PANTHER" id="PTHR13890:SF29">
    <property type="entry name" value="MAGNESIUM TRANSPORTER MRS2-F"/>
    <property type="match status" value="1"/>
</dbReference>
<reference evidence="10" key="1">
    <citation type="submission" date="2020-05" db="EMBL/GenBank/DDBJ databases">
        <title>WGS assembly of Panicum virgatum.</title>
        <authorList>
            <person name="Lovell J.T."/>
            <person name="Jenkins J."/>
            <person name="Shu S."/>
            <person name="Juenger T.E."/>
            <person name="Schmutz J."/>
        </authorList>
    </citation>
    <scope>NUCLEOTIDE SEQUENCE</scope>
    <source>
        <strain evidence="10">AP13</strain>
    </source>
</reference>
<keyword evidence="5" id="KW-0460">Magnesium</keyword>
<evidence type="ECO:0000313" key="10">
    <source>
        <dbReference type="EMBL" id="KAG2593697.1"/>
    </source>
</evidence>
<evidence type="ECO:0000256" key="1">
    <source>
        <dbReference type="ARBA" id="ARBA00004141"/>
    </source>
</evidence>
<keyword evidence="7" id="KW-0406">Ion transport</keyword>
<name>A0A8T0S669_PANVG</name>
<keyword evidence="11" id="KW-1185">Reference proteome</keyword>
<evidence type="ECO:0000256" key="6">
    <source>
        <dbReference type="ARBA" id="ARBA00022989"/>
    </source>
</evidence>
<comment type="subcellular location">
    <subcellularLocation>
        <location evidence="1">Membrane</location>
        <topology evidence="1">Multi-pass membrane protein</topology>
    </subcellularLocation>
</comment>
<comment type="similarity">
    <text evidence="2">Belongs to the CorA metal ion transporter (MIT) (TC 1.A.35.5) family.</text>
</comment>
<evidence type="ECO:0008006" key="12">
    <source>
        <dbReference type="Google" id="ProtNLM"/>
    </source>
</evidence>
<dbReference type="EMBL" id="CM029046">
    <property type="protein sequence ID" value="KAG2593697.1"/>
    <property type="molecule type" value="Genomic_DNA"/>
</dbReference>
<evidence type="ECO:0000256" key="8">
    <source>
        <dbReference type="ARBA" id="ARBA00023136"/>
    </source>
</evidence>
<dbReference type="InterPro" id="IPR039204">
    <property type="entry name" value="MRS2-like"/>
</dbReference>
<evidence type="ECO:0000256" key="9">
    <source>
        <dbReference type="SAM" id="MobiDB-lite"/>
    </source>
</evidence>
<keyword evidence="8" id="KW-0472">Membrane</keyword>
<dbReference type="Gene3D" id="1.20.58.340">
    <property type="entry name" value="Magnesium transport protein CorA, transmembrane region"/>
    <property type="match status" value="1"/>
</dbReference>
<feature type="region of interest" description="Disordered" evidence="9">
    <location>
        <begin position="120"/>
        <end position="150"/>
    </location>
</feature>
<keyword evidence="3" id="KW-0813">Transport</keyword>
<dbReference type="PANTHER" id="PTHR13890">
    <property type="entry name" value="RNA SPLICING PROTEIN MRS2, MITOCHONDRIAL"/>
    <property type="match status" value="1"/>
</dbReference>
<accession>A0A8T0S669</accession>
<organism evidence="10 11">
    <name type="scientific">Panicum virgatum</name>
    <name type="common">Blackwell switchgrass</name>
    <dbReference type="NCBI Taxonomy" id="38727"/>
    <lineage>
        <taxon>Eukaryota</taxon>
        <taxon>Viridiplantae</taxon>
        <taxon>Streptophyta</taxon>
        <taxon>Embryophyta</taxon>
        <taxon>Tracheophyta</taxon>
        <taxon>Spermatophyta</taxon>
        <taxon>Magnoliopsida</taxon>
        <taxon>Liliopsida</taxon>
        <taxon>Poales</taxon>
        <taxon>Poaceae</taxon>
        <taxon>PACMAD clade</taxon>
        <taxon>Panicoideae</taxon>
        <taxon>Panicodae</taxon>
        <taxon>Paniceae</taxon>
        <taxon>Panicinae</taxon>
        <taxon>Panicum</taxon>
        <taxon>Panicum sect. Hiantes</taxon>
    </lineage>
</organism>
<dbReference type="Proteomes" id="UP000823388">
    <property type="component" value="Chromosome 5N"/>
</dbReference>
<gene>
    <name evidence="10" type="ORF">PVAP13_5NG012577</name>
</gene>
<evidence type="ECO:0000256" key="3">
    <source>
        <dbReference type="ARBA" id="ARBA00022448"/>
    </source>
</evidence>
<dbReference type="Pfam" id="PF22099">
    <property type="entry name" value="MRS2-like"/>
    <property type="match status" value="2"/>
</dbReference>
<protein>
    <recommendedName>
        <fullName evidence="12">Magnesium transporter</fullName>
    </recommendedName>
</protein>
<evidence type="ECO:0000313" key="11">
    <source>
        <dbReference type="Proteomes" id="UP000823388"/>
    </source>
</evidence>